<accession>A0A345VIA7</accession>
<proteinExistence type="predicted"/>
<name>A0A345VIA7_9STRE</name>
<dbReference type="EMBL" id="CP022601">
    <property type="protein sequence ID" value="AXJ12459.1"/>
    <property type="molecule type" value="Genomic_DNA"/>
</dbReference>
<dbReference type="Proteomes" id="UP000255411">
    <property type="component" value="Chromosome"/>
</dbReference>
<organism evidence="1 2">
    <name type="scientific">Streptococcus pluranimalium</name>
    <dbReference type="NCBI Taxonomy" id="82348"/>
    <lineage>
        <taxon>Bacteria</taxon>
        <taxon>Bacillati</taxon>
        <taxon>Bacillota</taxon>
        <taxon>Bacilli</taxon>
        <taxon>Lactobacillales</taxon>
        <taxon>Streptococcaceae</taxon>
        <taxon>Streptococcus</taxon>
    </lineage>
</organism>
<dbReference type="AlphaFoldDB" id="A0A345VIA7"/>
<evidence type="ECO:0000313" key="1">
    <source>
        <dbReference type="EMBL" id="AXJ12459.1"/>
    </source>
</evidence>
<gene>
    <name evidence="1" type="ORF">Sp14A_05290</name>
</gene>
<protein>
    <submittedName>
        <fullName evidence="1">Uncharacterized protein</fullName>
    </submittedName>
</protein>
<reference evidence="1 2" key="1">
    <citation type="submission" date="2017-07" db="EMBL/GenBank/DDBJ databases">
        <title>Streptococcus pluranimalium as cause of bovine abortion.</title>
        <authorList>
            <person name="Rodriguez Campos S."/>
            <person name="Gobeli Brawand S."/>
            <person name="Brodard I."/>
            <person name="Rychener L."/>
            <person name="Perreten V."/>
        </authorList>
    </citation>
    <scope>NUCLEOTIDE SEQUENCE [LARGE SCALE GENOMIC DNA]</scope>
    <source>
        <strain evidence="1 2">14A0014</strain>
    </source>
</reference>
<sequence>MMKHNGHNNEAGFVALLSQKQLQDKLSSWLEN</sequence>
<evidence type="ECO:0000313" key="2">
    <source>
        <dbReference type="Proteomes" id="UP000255411"/>
    </source>
</evidence>